<dbReference type="PANTHER" id="PTHR13707">
    <property type="entry name" value="KETOACID-COENZYME A TRANSFERASE"/>
    <property type="match status" value="1"/>
</dbReference>
<evidence type="ECO:0000256" key="4">
    <source>
        <dbReference type="PIRSR" id="PIRSR000858-1"/>
    </source>
</evidence>
<comment type="caution">
    <text evidence="5">The sequence shown here is derived from an EMBL/GenBank/DDBJ whole genome shotgun (WGS) entry which is preliminary data.</text>
</comment>
<dbReference type="SUPFAM" id="SSF100950">
    <property type="entry name" value="NagB/RpiA/CoA transferase-like"/>
    <property type="match status" value="2"/>
</dbReference>
<dbReference type="NCBIfam" id="TIGR02428">
    <property type="entry name" value="pcaJ_scoB_fam"/>
    <property type="match status" value="1"/>
</dbReference>
<organism evidence="5 6">
    <name type="scientific">Coniochaeta hoffmannii</name>
    <dbReference type="NCBI Taxonomy" id="91930"/>
    <lineage>
        <taxon>Eukaryota</taxon>
        <taxon>Fungi</taxon>
        <taxon>Dikarya</taxon>
        <taxon>Ascomycota</taxon>
        <taxon>Pezizomycotina</taxon>
        <taxon>Sordariomycetes</taxon>
        <taxon>Sordariomycetidae</taxon>
        <taxon>Coniochaetales</taxon>
        <taxon>Coniochaetaceae</taxon>
        <taxon>Coniochaeta</taxon>
    </lineage>
</organism>
<dbReference type="InterPro" id="IPR037171">
    <property type="entry name" value="NagB/RpiA_transferase-like"/>
</dbReference>
<dbReference type="EC" id="2.8.3.5" evidence="3"/>
<dbReference type="GO" id="GO:0046952">
    <property type="term" value="P:ketone body catabolic process"/>
    <property type="evidence" value="ECO:0007669"/>
    <property type="project" value="InterPro"/>
</dbReference>
<comment type="function">
    <text evidence="3">Key enzyme for ketone body catabolism. Transfers the CoA moiety from succinate to acetoacetate. Formation of the enzyme-CoA intermediate proceeds via an unstable anhydride species formed between the carboxylate groups of the enzyme and substrate.</text>
</comment>
<gene>
    <name evidence="5" type="ORF">NKR19_g3560</name>
</gene>
<reference evidence="5" key="1">
    <citation type="submission" date="2022-07" db="EMBL/GenBank/DDBJ databases">
        <title>Fungi with potential for degradation of polypropylene.</title>
        <authorList>
            <person name="Gostincar C."/>
        </authorList>
    </citation>
    <scope>NUCLEOTIDE SEQUENCE</scope>
    <source>
        <strain evidence="5">EXF-13287</strain>
    </source>
</reference>
<dbReference type="InterPro" id="IPR012792">
    <property type="entry name" value="3-oxoacid_CoA-transf_A"/>
</dbReference>
<dbReference type="AlphaFoldDB" id="A0AA38RWW0"/>
<comment type="similarity">
    <text evidence="1 3">Belongs to the 3-oxoacid CoA-transferase family.</text>
</comment>
<name>A0AA38RWW0_9PEZI</name>
<dbReference type="Proteomes" id="UP001174691">
    <property type="component" value="Unassembled WGS sequence"/>
</dbReference>
<evidence type="ECO:0000256" key="3">
    <source>
        <dbReference type="PIRNR" id="PIRNR000858"/>
    </source>
</evidence>
<keyword evidence="3" id="KW-0496">Mitochondrion</keyword>
<evidence type="ECO:0000256" key="2">
    <source>
        <dbReference type="ARBA" id="ARBA00022679"/>
    </source>
</evidence>
<dbReference type="PANTHER" id="PTHR13707:SF60">
    <property type="entry name" value="ACETATE COA-TRANSFERASE SUBUNIT ALPHA"/>
    <property type="match status" value="1"/>
</dbReference>
<dbReference type="NCBIfam" id="TIGR02429">
    <property type="entry name" value="pcaI_scoA_fam"/>
    <property type="match status" value="1"/>
</dbReference>
<evidence type="ECO:0000313" key="5">
    <source>
        <dbReference type="EMBL" id="KAJ9158203.1"/>
    </source>
</evidence>
<evidence type="ECO:0000256" key="1">
    <source>
        <dbReference type="ARBA" id="ARBA00007154"/>
    </source>
</evidence>
<dbReference type="GO" id="GO:0008260">
    <property type="term" value="F:succinyl-CoA:3-oxo-acid CoA-transferase activity"/>
    <property type="evidence" value="ECO:0007669"/>
    <property type="project" value="UniProtKB-EC"/>
</dbReference>
<dbReference type="Pfam" id="PF01144">
    <property type="entry name" value="CoA_trans"/>
    <property type="match status" value="2"/>
</dbReference>
<proteinExistence type="inferred from homology"/>
<dbReference type="PIRSF" id="PIRSF000858">
    <property type="entry name" value="SCOT-t"/>
    <property type="match status" value="1"/>
</dbReference>
<dbReference type="InterPro" id="IPR014388">
    <property type="entry name" value="3-oxoacid_CoA-transferase"/>
</dbReference>
<dbReference type="Gene3D" id="3.40.1080.10">
    <property type="entry name" value="Glutaconate Coenzyme A-transferase"/>
    <property type="match status" value="2"/>
</dbReference>
<protein>
    <recommendedName>
        <fullName evidence="3">Succinyl-CoA:3-ketoacid-coenzyme A transferase</fullName>
        <ecNumber evidence="3">2.8.3.5</ecNumber>
    </recommendedName>
</protein>
<sequence length="565" mass="59838">MATTIRHLRPVAGGGGFEMRQSLAAAAARSVARIPTTAALLRCATTTSPRAQRAWRRPSNVRFATSYAHKSPEPPAVDRSKSKLYASADEAVADIKSGSVILSSGFGLCGVAETIITALHKRGKEGLSGLTCVSNNAGVEGKGGLAPLVAAGQVDRLVLSFLGSNKMLEKKYLTGEIAVELCPQGSLAERIRCAGAGIPAFFTPTGVNSLVQTGDIPVRMGPRGEVVERGTRREVREFDGRKFMMETALPGDVAILRATVADKAGNCCFRYTTKSFAPLMAKAAKLTIVEAEQIVEVGQIDPNDVDLPSIFVDRIVPATVEKKLEIVKTRSEGESKGGEKGKSEALLRRDRIARRAAKELKPGFYVNLGVGIPTLAPSFLPPGEKVWIQSENGILGMGPYPLPEEVDPDIINAGKETVTLVPGAAVFDSSESFGMIRGGHVDVSILGALQVSACGDLANYMIPGKVFKGMGGAMDLVSNPDNTKIVVATEHVAKDGSSKIVQDCSLPLTGARVVSTIITDLCVFQVDRKNGTLTLTEHAPGVTVDEIREKTDATFAVADDLKPME</sequence>
<feature type="active site" description="5-glutamyl coenzyme A thioester intermediate" evidence="4">
    <location>
        <position position="391"/>
    </location>
</feature>
<accession>A0AA38RWW0</accession>
<dbReference type="EMBL" id="JANBVN010000040">
    <property type="protein sequence ID" value="KAJ9158203.1"/>
    <property type="molecule type" value="Genomic_DNA"/>
</dbReference>
<keyword evidence="2 3" id="KW-0808">Transferase</keyword>
<dbReference type="SMART" id="SM00882">
    <property type="entry name" value="CoA_trans"/>
    <property type="match status" value="2"/>
</dbReference>
<dbReference type="InterPro" id="IPR004165">
    <property type="entry name" value="CoA_trans_fam_I"/>
</dbReference>
<evidence type="ECO:0000313" key="6">
    <source>
        <dbReference type="Proteomes" id="UP001174691"/>
    </source>
</evidence>
<dbReference type="InterPro" id="IPR012791">
    <property type="entry name" value="3-oxoacid_CoA-transf_B"/>
</dbReference>
<comment type="catalytic activity">
    <reaction evidence="3">
        <text>a 3-oxo acid + succinyl-CoA = a 3-oxoacyl-CoA + succinate</text>
        <dbReference type="Rhea" id="RHEA:24564"/>
        <dbReference type="ChEBI" id="CHEBI:30031"/>
        <dbReference type="ChEBI" id="CHEBI:35973"/>
        <dbReference type="ChEBI" id="CHEBI:57292"/>
        <dbReference type="ChEBI" id="CHEBI:90726"/>
        <dbReference type="EC" id="2.8.3.5"/>
    </reaction>
</comment>
<comment type="pathway">
    <text evidence="3">Ketone metabolism; succinyl-CoA degradation; acetoacetyl-CoA from succinyl-CoA: step 1/1.</text>
</comment>
<keyword evidence="6" id="KW-1185">Reference proteome</keyword>